<comment type="caution">
    <text evidence="1">The sequence shown here is derived from an EMBL/GenBank/DDBJ whole genome shotgun (WGS) entry which is preliminary data.</text>
</comment>
<dbReference type="EMBL" id="JPKZ01002762">
    <property type="protein sequence ID" value="KHN75343.1"/>
    <property type="molecule type" value="Genomic_DNA"/>
</dbReference>
<keyword evidence="2" id="KW-1185">Reference proteome</keyword>
<organism evidence="1 2">
    <name type="scientific">Toxocara canis</name>
    <name type="common">Canine roundworm</name>
    <dbReference type="NCBI Taxonomy" id="6265"/>
    <lineage>
        <taxon>Eukaryota</taxon>
        <taxon>Metazoa</taxon>
        <taxon>Ecdysozoa</taxon>
        <taxon>Nematoda</taxon>
        <taxon>Chromadorea</taxon>
        <taxon>Rhabditida</taxon>
        <taxon>Spirurina</taxon>
        <taxon>Ascaridomorpha</taxon>
        <taxon>Ascaridoidea</taxon>
        <taxon>Toxocaridae</taxon>
        <taxon>Toxocara</taxon>
    </lineage>
</organism>
<protein>
    <submittedName>
        <fullName evidence="1">Uncharacterized protein</fullName>
    </submittedName>
</protein>
<name>A0A0B2V1B4_TOXCA</name>
<dbReference type="Proteomes" id="UP000031036">
    <property type="component" value="Unassembled WGS sequence"/>
</dbReference>
<evidence type="ECO:0000313" key="2">
    <source>
        <dbReference type="Proteomes" id="UP000031036"/>
    </source>
</evidence>
<accession>A0A0B2V1B4</accession>
<evidence type="ECO:0000313" key="1">
    <source>
        <dbReference type="EMBL" id="KHN75343.1"/>
    </source>
</evidence>
<gene>
    <name evidence="1" type="ORF">Tcan_14521</name>
</gene>
<proteinExistence type="predicted"/>
<sequence>MAALVKVSGTWSTKSVFRGGLIVQLFRRSRGGPFVAEPGPASTKPLLSFFIGFHDRSLSDVVPSLHWRKSSLTTHYCKQLNPRTNLDQCSMLTQAHRKSVKRDYFVCVTKLLGCKKE</sequence>
<reference evidence="1 2" key="1">
    <citation type="submission" date="2014-11" db="EMBL/GenBank/DDBJ databases">
        <title>Genetic blueprint of the zoonotic pathogen Toxocara canis.</title>
        <authorList>
            <person name="Zhu X.-Q."/>
            <person name="Korhonen P.K."/>
            <person name="Cai H."/>
            <person name="Young N.D."/>
            <person name="Nejsum P."/>
            <person name="von Samson-Himmelstjerna G."/>
            <person name="Boag P.R."/>
            <person name="Tan P."/>
            <person name="Li Q."/>
            <person name="Min J."/>
            <person name="Yang Y."/>
            <person name="Wang X."/>
            <person name="Fang X."/>
            <person name="Hall R.S."/>
            <person name="Hofmann A."/>
            <person name="Sternberg P.W."/>
            <person name="Jex A.R."/>
            <person name="Gasser R.B."/>
        </authorList>
    </citation>
    <scope>NUCLEOTIDE SEQUENCE [LARGE SCALE GENOMIC DNA]</scope>
    <source>
        <strain evidence="1">PN_DK_2014</strain>
    </source>
</reference>
<dbReference type="AlphaFoldDB" id="A0A0B2V1B4"/>